<evidence type="ECO:0000313" key="5">
    <source>
        <dbReference type="Proteomes" id="UP000029518"/>
    </source>
</evidence>
<dbReference type="PANTHER" id="PTHR34106">
    <property type="entry name" value="GLYCOSIDASE"/>
    <property type="match status" value="1"/>
</dbReference>
<dbReference type="InterPro" id="IPR007184">
    <property type="entry name" value="Mannoside_phosphorylase"/>
</dbReference>
<dbReference type="GO" id="GO:0016757">
    <property type="term" value="F:glycosyltransferase activity"/>
    <property type="evidence" value="ECO:0007669"/>
    <property type="project" value="UniProtKB-KW"/>
</dbReference>
<evidence type="ECO:0000313" key="4">
    <source>
        <dbReference type="EMBL" id="AIQ57131.1"/>
    </source>
</evidence>
<dbReference type="KEGG" id="pbd:PBOR_09450"/>
<keyword evidence="1" id="KW-0328">Glycosyltransferase</keyword>
<dbReference type="HOGENOM" id="CLU_634367_0_0_9"/>
<keyword evidence="2" id="KW-0808">Transferase</keyword>
<sequence>MKPKFRYLDRPALEPVPGCDWADKMVLNPAIIKDPDSDEIHMLFRATGPWRHKRREGCHDPYPIFLGYASSRDAGESWEADFSRPALAPALGYEEHELYITDIYGNEVRNYANGCVEDPRIFYIEDELYVTVACRPFPPGPYWLSSQQPPVQTRFEYVPDWIFAGDGADPFIQSARANDTVSVLYRLNLDKMKQGNYESAFQYVGPLTEGHVSDNRDVFLFPRKMKIAGKMQYLMLHRPMNVLPFEGGEKAGKPSIYMAAAESIADFASPKAVHRLLAYPVFDWEEDRVGASWPPVALGDREWLVSYHAKKNVQFGYTQSFMIIKEQDNDFPAVIHRCSDRLMYAERDWEIPGDYPTPCLFTTGGIVMGEDLIMSYGAADQKAGISRVNFEELLAYLRKYDEAGNLTGQGASGR</sequence>
<accession>A0A089L6L9</accession>
<proteinExistence type="inferred from homology"/>
<dbReference type="OrthoDB" id="9775877at2"/>
<name>A0A089L6L9_PAEBO</name>
<dbReference type="EMBL" id="CP009285">
    <property type="protein sequence ID" value="AIQ57131.1"/>
    <property type="molecule type" value="Genomic_DNA"/>
</dbReference>
<organism evidence="4 5">
    <name type="scientific">Paenibacillus borealis</name>
    <dbReference type="NCBI Taxonomy" id="160799"/>
    <lineage>
        <taxon>Bacteria</taxon>
        <taxon>Bacillati</taxon>
        <taxon>Bacillota</taxon>
        <taxon>Bacilli</taxon>
        <taxon>Bacillales</taxon>
        <taxon>Paenibacillaceae</taxon>
        <taxon>Paenibacillus</taxon>
    </lineage>
</organism>
<gene>
    <name evidence="4" type="ORF">PBOR_09450</name>
</gene>
<evidence type="ECO:0008006" key="6">
    <source>
        <dbReference type="Google" id="ProtNLM"/>
    </source>
</evidence>
<evidence type="ECO:0000256" key="1">
    <source>
        <dbReference type="ARBA" id="ARBA00022676"/>
    </source>
</evidence>
<comment type="similarity">
    <text evidence="3">Belongs to the glycosyl hydrolase 130 family.</text>
</comment>
<evidence type="ECO:0000256" key="3">
    <source>
        <dbReference type="ARBA" id="ARBA00024356"/>
    </source>
</evidence>
<evidence type="ECO:0000256" key="2">
    <source>
        <dbReference type="ARBA" id="ARBA00022679"/>
    </source>
</evidence>
<dbReference type="AlphaFoldDB" id="A0A089L6L9"/>
<keyword evidence="5" id="KW-1185">Reference proteome</keyword>
<dbReference type="Pfam" id="PF04041">
    <property type="entry name" value="Glyco_hydro_130"/>
    <property type="match status" value="1"/>
</dbReference>
<dbReference type="Gene3D" id="2.115.10.20">
    <property type="entry name" value="Glycosyl hydrolase domain, family 43"/>
    <property type="match status" value="1"/>
</dbReference>
<reference evidence="4" key="1">
    <citation type="submission" date="2014-08" db="EMBL/GenBank/DDBJ databases">
        <title>Comparative genomics of the Paenibacillus odorifer group.</title>
        <authorList>
            <person name="den Bakker H.C."/>
            <person name="Tsai Y.-C.Y.-C."/>
            <person name="Martin N."/>
            <person name="Korlach J."/>
            <person name="Wiedmann M."/>
        </authorList>
    </citation>
    <scope>NUCLEOTIDE SEQUENCE [LARGE SCALE GENOMIC DNA]</scope>
    <source>
        <strain evidence="4">DSM 13188</strain>
    </source>
</reference>
<protein>
    <recommendedName>
        <fullName evidence="6">Glycosidase</fullName>
    </recommendedName>
</protein>
<dbReference type="InterPro" id="IPR023296">
    <property type="entry name" value="Glyco_hydro_beta-prop_sf"/>
</dbReference>
<dbReference type="Proteomes" id="UP000029518">
    <property type="component" value="Chromosome"/>
</dbReference>
<dbReference type="SUPFAM" id="SSF75005">
    <property type="entry name" value="Arabinanase/levansucrase/invertase"/>
    <property type="match status" value="1"/>
</dbReference>
<dbReference type="PANTHER" id="PTHR34106:SF5">
    <property type="entry name" value="GLYCOSIDASE"/>
    <property type="match status" value="1"/>
</dbReference>